<evidence type="ECO:0000313" key="3">
    <source>
        <dbReference type="Proteomes" id="UP000262954"/>
    </source>
</evidence>
<organism evidence="2 3">
    <name type="scientific">Coprobacter fastidiosus</name>
    <dbReference type="NCBI Taxonomy" id="1099853"/>
    <lineage>
        <taxon>Bacteria</taxon>
        <taxon>Pseudomonadati</taxon>
        <taxon>Bacteroidota</taxon>
        <taxon>Bacteroidia</taxon>
        <taxon>Bacteroidales</taxon>
        <taxon>Barnesiellaceae</taxon>
        <taxon>Coprobacter</taxon>
    </lineage>
</organism>
<feature type="domain" description="Thoeris protein ThsB TIR-like" evidence="1">
    <location>
        <begin position="6"/>
        <end position="128"/>
    </location>
</feature>
<dbReference type="Proteomes" id="UP000262954">
    <property type="component" value="Unassembled WGS sequence"/>
</dbReference>
<name>A0A354M3B7_9BACT</name>
<comment type="caution">
    <text evidence="2">The sequence shown here is derived from an EMBL/GenBank/DDBJ whole genome shotgun (WGS) entry which is preliminary data.</text>
</comment>
<dbReference type="InterPro" id="IPR035897">
    <property type="entry name" value="Toll_tir_struct_dom_sf"/>
</dbReference>
<dbReference type="InterPro" id="IPR015032">
    <property type="entry name" value="ThsB__TIR-like_domain"/>
</dbReference>
<protein>
    <recommendedName>
        <fullName evidence="1">Thoeris protein ThsB TIR-like domain-containing protein</fullName>
    </recommendedName>
</protein>
<dbReference type="EMBL" id="DNWC01000107">
    <property type="protein sequence ID" value="HBJ09006.1"/>
    <property type="molecule type" value="Genomic_DNA"/>
</dbReference>
<dbReference type="Pfam" id="PF08937">
    <property type="entry name" value="ThsB_TIR"/>
    <property type="match status" value="1"/>
</dbReference>
<accession>A0A354M3B7</accession>
<evidence type="ECO:0000259" key="1">
    <source>
        <dbReference type="Pfam" id="PF08937"/>
    </source>
</evidence>
<gene>
    <name evidence="2" type="ORF">DDY73_08360</name>
</gene>
<dbReference type="Gene3D" id="3.40.50.10140">
    <property type="entry name" value="Toll/interleukin-1 receptor homology (TIR) domain"/>
    <property type="match status" value="1"/>
</dbReference>
<dbReference type="AlphaFoldDB" id="A0A354M3B7"/>
<evidence type="ECO:0000313" key="2">
    <source>
        <dbReference type="EMBL" id="HBJ09006.1"/>
    </source>
</evidence>
<proteinExistence type="predicted"/>
<reference evidence="2 3" key="1">
    <citation type="journal article" date="2018" name="Nat. Biotechnol.">
        <title>A standardized bacterial taxonomy based on genome phylogeny substantially revises the tree of life.</title>
        <authorList>
            <person name="Parks D.H."/>
            <person name="Chuvochina M."/>
            <person name="Waite D.W."/>
            <person name="Rinke C."/>
            <person name="Skarshewski A."/>
            <person name="Chaumeil P.A."/>
            <person name="Hugenholtz P."/>
        </authorList>
    </citation>
    <scope>NUCLEOTIDE SEQUENCE [LARGE SCALE GENOMIC DNA]</scope>
    <source>
        <strain evidence="2">UBA11482</strain>
    </source>
</reference>
<sequence length="226" mass="26799">MGHKIFISYKYGDTSVEHLERTPWYESTKVRHYVDELQDKLEDDDHINKGELDGEDLSNFKDSTVESKLRNKIFDSSITIVLISPNMKELNKSEDDQWIPWEVSYSLRETTRNDRTSRRNGILAVVLPDINGRYDYMLEPKRCCQSGCMLWHTNKLFKVLRANMFNQIEKTHSICNIGDNVYRGYVSYIHMVRWDSFINNVSFWINEVKKIQDKKDEYDIHVNVTD</sequence>